<name>A0ABQ5IA30_9ASTR</name>
<keyword evidence="2" id="KW-1185">Reference proteome</keyword>
<dbReference type="Proteomes" id="UP001151760">
    <property type="component" value="Unassembled WGS sequence"/>
</dbReference>
<sequence>MGLWYLKDSGFELTAFSDTDHVGCLDTCKSNSGRIQFLGDKLVSWSSKKQDCTTMSTAEAEYVALFAYCAQSSIAISCNPVQYSLTKHIAVRYHFIKEQEERGIVELYFVRTEYHLADMFTKSLSKERFEYLVRRLGMRCLTPAELEVLTNEST</sequence>
<dbReference type="PANTHER" id="PTHR11439">
    <property type="entry name" value="GAG-POL-RELATED RETROTRANSPOSON"/>
    <property type="match status" value="1"/>
</dbReference>
<evidence type="ECO:0000313" key="1">
    <source>
        <dbReference type="EMBL" id="GJT96525.1"/>
    </source>
</evidence>
<dbReference type="PANTHER" id="PTHR11439:SF483">
    <property type="entry name" value="PEPTIDE SYNTHASE GLIP-LIKE, PUTATIVE (AFU_ORTHOLOGUE AFUA_3G12920)-RELATED"/>
    <property type="match status" value="1"/>
</dbReference>
<organism evidence="1 2">
    <name type="scientific">Tanacetum coccineum</name>
    <dbReference type="NCBI Taxonomy" id="301880"/>
    <lineage>
        <taxon>Eukaryota</taxon>
        <taxon>Viridiplantae</taxon>
        <taxon>Streptophyta</taxon>
        <taxon>Embryophyta</taxon>
        <taxon>Tracheophyta</taxon>
        <taxon>Spermatophyta</taxon>
        <taxon>Magnoliopsida</taxon>
        <taxon>eudicotyledons</taxon>
        <taxon>Gunneridae</taxon>
        <taxon>Pentapetalae</taxon>
        <taxon>asterids</taxon>
        <taxon>campanulids</taxon>
        <taxon>Asterales</taxon>
        <taxon>Asteraceae</taxon>
        <taxon>Asteroideae</taxon>
        <taxon>Anthemideae</taxon>
        <taxon>Anthemidinae</taxon>
        <taxon>Tanacetum</taxon>
    </lineage>
</organism>
<reference evidence="1" key="2">
    <citation type="submission" date="2022-01" db="EMBL/GenBank/DDBJ databases">
        <authorList>
            <person name="Yamashiro T."/>
            <person name="Shiraishi A."/>
            <person name="Satake H."/>
            <person name="Nakayama K."/>
        </authorList>
    </citation>
    <scope>NUCLEOTIDE SEQUENCE</scope>
</reference>
<proteinExistence type="predicted"/>
<gene>
    <name evidence="1" type="ORF">Tco_1092043</name>
</gene>
<evidence type="ECO:0000313" key="2">
    <source>
        <dbReference type="Proteomes" id="UP001151760"/>
    </source>
</evidence>
<reference evidence="1" key="1">
    <citation type="journal article" date="2022" name="Int. J. Mol. Sci.">
        <title>Draft Genome of Tanacetum Coccineum: Genomic Comparison of Closely Related Tanacetum-Family Plants.</title>
        <authorList>
            <person name="Yamashiro T."/>
            <person name="Shiraishi A."/>
            <person name="Nakayama K."/>
            <person name="Satake H."/>
        </authorList>
    </citation>
    <scope>NUCLEOTIDE SEQUENCE</scope>
</reference>
<accession>A0ABQ5IA30</accession>
<dbReference type="CDD" id="cd09272">
    <property type="entry name" value="RNase_HI_RT_Ty1"/>
    <property type="match status" value="1"/>
</dbReference>
<evidence type="ECO:0008006" key="3">
    <source>
        <dbReference type="Google" id="ProtNLM"/>
    </source>
</evidence>
<protein>
    <recommendedName>
        <fullName evidence="3">Retrovirus-related Pol polyprotein from transposon TNT 1-94</fullName>
    </recommendedName>
</protein>
<dbReference type="EMBL" id="BQNB010020489">
    <property type="protein sequence ID" value="GJT96525.1"/>
    <property type="molecule type" value="Genomic_DNA"/>
</dbReference>
<comment type="caution">
    <text evidence="1">The sequence shown here is derived from an EMBL/GenBank/DDBJ whole genome shotgun (WGS) entry which is preliminary data.</text>
</comment>